<dbReference type="Proteomes" id="UP000594263">
    <property type="component" value="Unplaced"/>
</dbReference>
<keyword evidence="3 6" id="KW-1133">Transmembrane helix</keyword>
<protein>
    <recommendedName>
        <fullName evidence="7">GTD-binding domain-containing protein</fullName>
    </recommendedName>
</protein>
<evidence type="ECO:0000256" key="4">
    <source>
        <dbReference type="ARBA" id="ARBA00023136"/>
    </source>
</evidence>
<feature type="compositionally biased region" description="Polar residues" evidence="5">
    <location>
        <begin position="558"/>
        <end position="572"/>
    </location>
</feature>
<evidence type="ECO:0000313" key="9">
    <source>
        <dbReference type="Proteomes" id="UP000594263"/>
    </source>
</evidence>
<dbReference type="PROSITE" id="PS51775">
    <property type="entry name" value="GTD_BINDING"/>
    <property type="match status" value="1"/>
</dbReference>
<organism evidence="8 9">
    <name type="scientific">Kalanchoe fedtschenkoi</name>
    <name type="common">Lavender scallops</name>
    <name type="synonym">South American air plant</name>
    <dbReference type="NCBI Taxonomy" id="63787"/>
    <lineage>
        <taxon>Eukaryota</taxon>
        <taxon>Viridiplantae</taxon>
        <taxon>Streptophyta</taxon>
        <taxon>Embryophyta</taxon>
        <taxon>Tracheophyta</taxon>
        <taxon>Spermatophyta</taxon>
        <taxon>Magnoliopsida</taxon>
        <taxon>eudicotyledons</taxon>
        <taxon>Gunneridae</taxon>
        <taxon>Pentapetalae</taxon>
        <taxon>Saxifragales</taxon>
        <taxon>Crassulaceae</taxon>
        <taxon>Kalanchoe</taxon>
    </lineage>
</organism>
<feature type="compositionally biased region" description="Basic and acidic residues" evidence="5">
    <location>
        <begin position="485"/>
        <end position="494"/>
    </location>
</feature>
<feature type="compositionally biased region" description="Basic and acidic residues" evidence="5">
    <location>
        <begin position="397"/>
        <end position="417"/>
    </location>
</feature>
<dbReference type="InterPro" id="IPR007656">
    <property type="entry name" value="GTD-bd"/>
</dbReference>
<comment type="subcellular location">
    <subcellularLocation>
        <location evidence="1">Membrane</location>
    </subcellularLocation>
</comment>
<reference evidence="8" key="1">
    <citation type="submission" date="2021-01" db="UniProtKB">
        <authorList>
            <consortium name="EnsemblPlants"/>
        </authorList>
    </citation>
    <scope>IDENTIFICATION</scope>
</reference>
<dbReference type="GO" id="GO:0016020">
    <property type="term" value="C:membrane"/>
    <property type="evidence" value="ECO:0007669"/>
    <property type="project" value="UniProtKB-SubCell"/>
</dbReference>
<feature type="compositionally biased region" description="Polar residues" evidence="5">
    <location>
        <begin position="580"/>
        <end position="600"/>
    </location>
</feature>
<sequence>MSCSVIRSWTFSKLVGAFLDLAIAYVMLCGSTVAYFASKFLGLFGLNLPCPCNGLFGNPNEAYCVQRFLVEYPAEHISSVHSSVKSKFPFDLICGVEQNCQVKMNRCVSFDDRPLELEGGASCSSVSDARKPHNSTGWEMVPKVEASPRLSRFDLKRKGVAYQRPKSGIRRRRKVASEYDRMSSAASYEPRGHDLQGTPKSSFTFNKEINGTKAVEDDFSVADKTEASKRHSLDNDTTLEDKDWHAEDPPHTIVLDLSLSKYRVDNADGTIVDEFDGSDKEGIKCLGDEENDVKALEQALKEEQAARIAIYLELEKERNAAATAADEAMGMILRLQEEKASIQMQARQYQRMIEEKSAYDAEEMNILKEILVMREREKYVLEKEVVNYKKIILGGEKSGKDMPEMQDECEPKERSSLSDDDDPIMMLHEISESIRKKESEKRTSKISEPEEMAVELRNVMTGDVNNDDEGASGKGFTEDNCCADAFHDDSETVQDKLVSLNKDSPVEPFESQRNSQHMEKQEKDEDGRDIEADRSRPDGDAPVVDVHVVGHESSSVELISNKSSLDTSSQNDVSEEDFAVQSNAYSNDFPTTSGLDNQCESMRRHSDIPSRSPPMAASKVKLFPKEEGSSLSTVDFERLGQVKGDAEVYLQVLTTARRHKIFVAHI</sequence>
<feature type="domain" description="GTD-binding" evidence="7">
    <location>
        <begin position="291"/>
        <end position="389"/>
    </location>
</feature>
<dbReference type="EnsemblPlants" id="Kaladp0081s0060.1.v1.1">
    <property type="protein sequence ID" value="Kaladp0081s0060.1.v1.1"/>
    <property type="gene ID" value="Kaladp0081s0060.v1.1"/>
</dbReference>
<evidence type="ECO:0000256" key="5">
    <source>
        <dbReference type="SAM" id="MobiDB-lite"/>
    </source>
</evidence>
<proteinExistence type="predicted"/>
<name>A0A7N0USK6_KALFE</name>
<evidence type="ECO:0000256" key="1">
    <source>
        <dbReference type="ARBA" id="ARBA00004370"/>
    </source>
</evidence>
<feature type="compositionally biased region" description="Low complexity" evidence="5">
    <location>
        <begin position="540"/>
        <end position="557"/>
    </location>
</feature>
<dbReference type="GO" id="GO:0080115">
    <property type="term" value="F:myosin XI tail binding"/>
    <property type="evidence" value="ECO:0007669"/>
    <property type="project" value="UniProtKB-ARBA"/>
</dbReference>
<keyword evidence="9" id="KW-1185">Reference proteome</keyword>
<feature type="transmembrane region" description="Helical" evidence="6">
    <location>
        <begin position="14"/>
        <end position="37"/>
    </location>
</feature>
<dbReference type="PANTHER" id="PTHR31422">
    <property type="entry name" value="BNAANNG28530D PROTEIN"/>
    <property type="match status" value="1"/>
</dbReference>
<dbReference type="AlphaFoldDB" id="A0A7N0USK6"/>
<evidence type="ECO:0000256" key="3">
    <source>
        <dbReference type="ARBA" id="ARBA00022989"/>
    </source>
</evidence>
<evidence type="ECO:0000259" key="7">
    <source>
        <dbReference type="PROSITE" id="PS51775"/>
    </source>
</evidence>
<keyword evidence="4 6" id="KW-0472">Membrane</keyword>
<evidence type="ECO:0000256" key="2">
    <source>
        <dbReference type="ARBA" id="ARBA00022692"/>
    </source>
</evidence>
<accession>A0A7N0USK6</accession>
<feature type="compositionally biased region" description="Basic and acidic residues" evidence="5">
    <location>
        <begin position="516"/>
        <end position="539"/>
    </location>
</feature>
<dbReference type="Pfam" id="PF04576">
    <property type="entry name" value="Zein-binding"/>
    <property type="match status" value="1"/>
</dbReference>
<evidence type="ECO:0000256" key="6">
    <source>
        <dbReference type="SAM" id="Phobius"/>
    </source>
</evidence>
<evidence type="ECO:0000313" key="8">
    <source>
        <dbReference type="EnsemblPlants" id="Kaladp0081s0060.1.v1.1"/>
    </source>
</evidence>
<feature type="region of interest" description="Disordered" evidence="5">
    <location>
        <begin position="397"/>
        <end position="616"/>
    </location>
</feature>
<keyword evidence="2 6" id="KW-0812">Transmembrane</keyword>
<dbReference type="Gramene" id="Kaladp0081s0060.1.v1.1">
    <property type="protein sequence ID" value="Kaladp0081s0060.1.v1.1"/>
    <property type="gene ID" value="Kaladp0081s0060.v1.1"/>
</dbReference>
<dbReference type="PANTHER" id="PTHR31422:SF3">
    <property type="entry name" value="GTD-BINDING DOMAIN-CONTAINING PROTEIN"/>
    <property type="match status" value="1"/>
</dbReference>
<feature type="compositionally biased region" description="Basic and acidic residues" evidence="5">
    <location>
        <begin position="429"/>
        <end position="448"/>
    </location>
</feature>
<feature type="region of interest" description="Disordered" evidence="5">
    <location>
        <begin position="183"/>
        <end position="205"/>
    </location>
</feature>